<dbReference type="PANTHER" id="PTHR32432:SF3">
    <property type="entry name" value="ETHANOLAMINE UTILIZATION PROTEIN EUTJ"/>
    <property type="match status" value="1"/>
</dbReference>
<dbReference type="InterPro" id="IPR050696">
    <property type="entry name" value="FtsA/MreB"/>
</dbReference>
<gene>
    <name evidence="1" type="ORF">A2633_04035</name>
</gene>
<sequence length="385" mass="43323">MKIASLFSNFLAKASPDVRVVIDIGSMSIKTVLLEKRGRDICVLKKLVVELPVREEMLSIIKFVNAYIREELFKIIKDLHRVPKKITIGFSGDYLENSIEAIAVERPHKSRNISEEEVAAIFKKSLGEITSRREGMLLVDSFPVRVLVDGYEIEDVYKDMKGQRIGVYIFASFMKKEHWEQFKNLGHILGGIPIKFVSNQFVNAFSIPKVLKANEALLIDVGARATEISLVRGGRIYSIERFLFGGHTITKAIAKALDAEYADADSIKRQYQEQVLPQSVVSKIKGAVDESVASWLKEFISALSLDPHLMIPDNVFIFGGGAFLPELRAVLETGEWTKGFSWKQKTNISFLSAENISHGLLEEAKLTGFNEISFLSLIYYSYFVS</sequence>
<reference evidence="1 2" key="1">
    <citation type="journal article" date="2016" name="Nat. Commun.">
        <title>Thousands of microbial genomes shed light on interconnected biogeochemical processes in an aquifer system.</title>
        <authorList>
            <person name="Anantharaman K."/>
            <person name="Brown C.T."/>
            <person name="Hug L.A."/>
            <person name="Sharon I."/>
            <person name="Castelle C.J."/>
            <person name="Probst A.J."/>
            <person name="Thomas B.C."/>
            <person name="Singh A."/>
            <person name="Wilkins M.J."/>
            <person name="Karaoz U."/>
            <person name="Brodie E.L."/>
            <person name="Williams K.H."/>
            <person name="Hubbard S.S."/>
            <person name="Banfield J.F."/>
        </authorList>
    </citation>
    <scope>NUCLEOTIDE SEQUENCE [LARGE SCALE GENOMIC DNA]</scope>
</reference>
<dbReference type="EMBL" id="MHQC01000036">
    <property type="protein sequence ID" value="OGZ94420.1"/>
    <property type="molecule type" value="Genomic_DNA"/>
</dbReference>
<dbReference type="InterPro" id="IPR043129">
    <property type="entry name" value="ATPase_NBD"/>
</dbReference>
<name>A0A1G2K7G3_9BACT</name>
<dbReference type="Gene3D" id="3.30.1490.300">
    <property type="match status" value="1"/>
</dbReference>
<dbReference type="SUPFAM" id="SSF53067">
    <property type="entry name" value="Actin-like ATPase domain"/>
    <property type="match status" value="2"/>
</dbReference>
<organism evidence="1 2">
    <name type="scientific">Candidatus Sungbacteria bacterium RIFCSPHIGHO2_01_FULL_47_32</name>
    <dbReference type="NCBI Taxonomy" id="1802264"/>
    <lineage>
        <taxon>Bacteria</taxon>
        <taxon>Candidatus Sungiibacteriota</taxon>
    </lineage>
</organism>
<dbReference type="Gene3D" id="3.30.420.40">
    <property type="match status" value="2"/>
</dbReference>
<evidence type="ECO:0008006" key="3">
    <source>
        <dbReference type="Google" id="ProtNLM"/>
    </source>
</evidence>
<dbReference type="PANTHER" id="PTHR32432">
    <property type="entry name" value="CELL DIVISION PROTEIN FTSA-RELATED"/>
    <property type="match status" value="1"/>
</dbReference>
<accession>A0A1G2K7G3</accession>
<comment type="caution">
    <text evidence="1">The sequence shown here is derived from an EMBL/GenBank/DDBJ whole genome shotgun (WGS) entry which is preliminary data.</text>
</comment>
<dbReference type="AlphaFoldDB" id="A0A1G2K7G3"/>
<evidence type="ECO:0000313" key="2">
    <source>
        <dbReference type="Proteomes" id="UP000177152"/>
    </source>
</evidence>
<proteinExistence type="predicted"/>
<dbReference type="Pfam" id="PF14450">
    <property type="entry name" value="FtsA"/>
    <property type="match status" value="1"/>
</dbReference>
<protein>
    <recommendedName>
        <fullName evidence="3">SHS2 domain-containing protein</fullName>
    </recommendedName>
</protein>
<dbReference type="Proteomes" id="UP000177152">
    <property type="component" value="Unassembled WGS sequence"/>
</dbReference>
<evidence type="ECO:0000313" key="1">
    <source>
        <dbReference type="EMBL" id="OGZ94420.1"/>
    </source>
</evidence>